<dbReference type="AlphaFoldDB" id="A0A9P5S4P3"/>
<evidence type="ECO:0000259" key="2">
    <source>
        <dbReference type="PROSITE" id="PS50090"/>
    </source>
</evidence>
<feature type="region of interest" description="Disordered" evidence="1">
    <location>
        <begin position="52"/>
        <end position="206"/>
    </location>
</feature>
<dbReference type="EMBL" id="JAAAUQ010000236">
    <property type="protein sequence ID" value="KAF9152557.1"/>
    <property type="molecule type" value="Genomic_DNA"/>
</dbReference>
<evidence type="ECO:0000313" key="4">
    <source>
        <dbReference type="Proteomes" id="UP000748756"/>
    </source>
</evidence>
<feature type="compositionally biased region" description="Polar residues" evidence="1">
    <location>
        <begin position="223"/>
        <end position="238"/>
    </location>
</feature>
<feature type="compositionally biased region" description="Low complexity" evidence="1">
    <location>
        <begin position="115"/>
        <end position="184"/>
    </location>
</feature>
<feature type="compositionally biased region" description="Low complexity" evidence="1">
    <location>
        <begin position="52"/>
        <end position="61"/>
    </location>
</feature>
<dbReference type="InterPro" id="IPR045245">
    <property type="entry name" value="Pfs2-like"/>
</dbReference>
<feature type="region of interest" description="Disordered" evidence="1">
    <location>
        <begin position="751"/>
        <end position="793"/>
    </location>
</feature>
<dbReference type="PANTHER" id="PTHR22836:SF0">
    <property type="entry name" value="PRE-MRNA 3' END PROCESSING PROTEIN WDR33"/>
    <property type="match status" value="1"/>
</dbReference>
<accession>A0A9P5S4P3</accession>
<dbReference type="GO" id="GO:0031124">
    <property type="term" value="P:mRNA 3'-end processing"/>
    <property type="evidence" value="ECO:0007669"/>
    <property type="project" value="InterPro"/>
</dbReference>
<protein>
    <recommendedName>
        <fullName evidence="2">Myb-like domain-containing protein</fullName>
    </recommendedName>
</protein>
<feature type="compositionally biased region" description="Pro residues" evidence="1">
    <location>
        <begin position="538"/>
        <end position="552"/>
    </location>
</feature>
<feature type="compositionally biased region" description="Low complexity" evidence="1">
    <location>
        <begin position="498"/>
        <end position="518"/>
    </location>
</feature>
<organism evidence="3 4">
    <name type="scientific">Linnemannia schmuckeri</name>
    <dbReference type="NCBI Taxonomy" id="64567"/>
    <lineage>
        <taxon>Eukaryota</taxon>
        <taxon>Fungi</taxon>
        <taxon>Fungi incertae sedis</taxon>
        <taxon>Mucoromycota</taxon>
        <taxon>Mortierellomycotina</taxon>
        <taxon>Mortierellomycetes</taxon>
        <taxon>Mortierellales</taxon>
        <taxon>Mortierellaceae</taxon>
        <taxon>Linnemannia</taxon>
    </lineage>
</organism>
<dbReference type="Gene3D" id="1.10.10.60">
    <property type="entry name" value="Homeodomain-like"/>
    <property type="match status" value="1"/>
</dbReference>
<feature type="compositionally biased region" description="Basic residues" evidence="1">
    <location>
        <begin position="242"/>
        <end position="251"/>
    </location>
</feature>
<reference evidence="3" key="1">
    <citation type="journal article" date="2020" name="Fungal Divers.">
        <title>Resolving the Mortierellaceae phylogeny through synthesis of multi-gene phylogenetics and phylogenomics.</title>
        <authorList>
            <person name="Vandepol N."/>
            <person name="Liber J."/>
            <person name="Desiro A."/>
            <person name="Na H."/>
            <person name="Kennedy M."/>
            <person name="Barry K."/>
            <person name="Grigoriev I.V."/>
            <person name="Miller A.N."/>
            <person name="O'Donnell K."/>
            <person name="Stajich J.E."/>
            <person name="Bonito G."/>
        </authorList>
    </citation>
    <scope>NUCLEOTIDE SEQUENCE</scope>
    <source>
        <strain evidence="3">NRRL 6426</strain>
    </source>
</reference>
<dbReference type="InterPro" id="IPR009057">
    <property type="entry name" value="Homeodomain-like_sf"/>
</dbReference>
<feature type="compositionally biased region" description="Polar residues" evidence="1">
    <location>
        <begin position="62"/>
        <end position="86"/>
    </location>
</feature>
<dbReference type="Proteomes" id="UP000748756">
    <property type="component" value="Unassembled WGS sequence"/>
</dbReference>
<evidence type="ECO:0000256" key="1">
    <source>
        <dbReference type="SAM" id="MobiDB-lite"/>
    </source>
</evidence>
<proteinExistence type="predicted"/>
<dbReference type="InterPro" id="IPR001005">
    <property type="entry name" value="SANT/Myb"/>
</dbReference>
<feature type="compositionally biased region" description="Basic and acidic residues" evidence="1">
    <location>
        <begin position="101"/>
        <end position="114"/>
    </location>
</feature>
<feature type="region of interest" description="Disordered" evidence="1">
    <location>
        <begin position="493"/>
        <end position="520"/>
    </location>
</feature>
<feature type="compositionally biased region" description="Low complexity" evidence="1">
    <location>
        <begin position="775"/>
        <end position="784"/>
    </location>
</feature>
<feature type="region of interest" description="Disordered" evidence="1">
    <location>
        <begin position="218"/>
        <end position="251"/>
    </location>
</feature>
<feature type="domain" description="Myb-like" evidence="2">
    <location>
        <begin position="614"/>
        <end position="659"/>
    </location>
</feature>
<sequence>MPPERRVFASPPRSPDLTPISPFSSYTSTTTSLTTQDTLLVPTSIHISDSYMSSSTCMSSSNKVHQQHQQQTRAVAKRQNSSQTHEAQPRHQHLTRKQHRRLQDAHEEYHRQRELFQAQQQQQQYQQQQQHHQRQQPQTSIEQAQYQEEQHQQQLQQYMYSPQSSQSQSQSSGSSSSSSGQYPPYGAPFAPSQRFSSSRSSLSRSSSASSIYPLSLLDPSADATESTTKPGSRRSSPGLSDHHHHPPRRRGPYSAWAAIREKEHHRLLTNLSTLRESLQTVPLPSQVARENLGRLHQRIQRRRARARETILYDLHQGVKVVEAQVHRQVEMVLSRLKEAPASKYAFALTNSFLTQVIPPTSVTGSLLAQAANGLFQTDFSSPSSSTFAQQQEQQQRQEANSINSETECLTNDFESIALAGQLGTDRPSALAGLSDPNGLSNKVPAGVAAACSQILSAALPSFIPSMVAPLVCVFSYQTPAISDLAPIPYSPYPRPDTSSSSSSAIAGAGAGVSSSSSIKKVEEPARKEFVYPWGHPNEPYPPPPPSSRPPQPTLSTNIPATHTQSRPPLSPSSPLSQSTSSSPPTNDKSRKQQHQLNTGPHPDSGIVVVHSKTWTQHEREALYLAATRFRLSGQWSKIREMMNLHRTDQEIETEYKKLYAHRDNDDHFDDEDGNENHYDARPSIIDAMTYNQQLSNSEEEEEGDADDETETMIFMKFGGSQSAHHKRQQLQHLQSKRLHYDQLHLQPPVPQQELQHHHHHQQHQFHQQNYHHQRQQQQQQEQRQGNATFNVPPLHDSIQYQQQQQQQHLSDNPDPIRIFKKEFMIDKRFTLEEIPMRI</sequence>
<name>A0A9P5S4P3_9FUNG</name>
<feature type="compositionally biased region" description="Basic residues" evidence="1">
    <location>
        <begin position="90"/>
        <end position="100"/>
    </location>
</feature>
<feature type="region of interest" description="Disordered" evidence="1">
    <location>
        <begin position="1"/>
        <end position="38"/>
    </location>
</feature>
<dbReference type="OrthoDB" id="2448622at2759"/>
<feature type="compositionally biased region" description="Low complexity" evidence="1">
    <location>
        <begin position="192"/>
        <end position="206"/>
    </location>
</feature>
<feature type="compositionally biased region" description="Basic residues" evidence="1">
    <location>
        <begin position="756"/>
        <end position="774"/>
    </location>
</feature>
<evidence type="ECO:0000313" key="3">
    <source>
        <dbReference type="EMBL" id="KAF9152557.1"/>
    </source>
</evidence>
<dbReference type="PANTHER" id="PTHR22836">
    <property type="entry name" value="WD40 REPEAT PROTEIN"/>
    <property type="match status" value="1"/>
</dbReference>
<dbReference type="GO" id="GO:0005847">
    <property type="term" value="C:mRNA cleavage and polyadenylation specificity factor complex"/>
    <property type="evidence" value="ECO:0007669"/>
    <property type="project" value="TreeGrafter"/>
</dbReference>
<dbReference type="PROSITE" id="PS50090">
    <property type="entry name" value="MYB_LIKE"/>
    <property type="match status" value="1"/>
</dbReference>
<comment type="caution">
    <text evidence="3">The sequence shown here is derived from an EMBL/GenBank/DDBJ whole genome shotgun (WGS) entry which is preliminary data.</text>
</comment>
<feature type="compositionally biased region" description="Low complexity" evidence="1">
    <location>
        <begin position="24"/>
        <end position="38"/>
    </location>
</feature>
<dbReference type="SUPFAM" id="SSF46689">
    <property type="entry name" value="Homeodomain-like"/>
    <property type="match status" value="1"/>
</dbReference>
<gene>
    <name evidence="3" type="ORF">BG015_005078</name>
</gene>
<keyword evidence="4" id="KW-1185">Reference proteome</keyword>
<feature type="compositionally biased region" description="Low complexity" evidence="1">
    <location>
        <begin position="563"/>
        <end position="584"/>
    </location>
</feature>
<feature type="region of interest" description="Disordered" evidence="1">
    <location>
        <begin position="532"/>
        <end position="606"/>
    </location>
</feature>